<dbReference type="InterPro" id="IPR006016">
    <property type="entry name" value="UspA"/>
</dbReference>
<feature type="domain" description="UspA" evidence="2">
    <location>
        <begin position="145"/>
        <end position="281"/>
    </location>
</feature>
<evidence type="ECO:0000313" key="3">
    <source>
        <dbReference type="EMBL" id="MFC4245882.1"/>
    </source>
</evidence>
<protein>
    <submittedName>
        <fullName evidence="3">Universal stress protein</fullName>
    </submittedName>
</protein>
<dbReference type="SUPFAM" id="SSF52402">
    <property type="entry name" value="Adenine nucleotide alpha hydrolases-like"/>
    <property type="match status" value="2"/>
</dbReference>
<evidence type="ECO:0000259" key="2">
    <source>
        <dbReference type="Pfam" id="PF00582"/>
    </source>
</evidence>
<dbReference type="PANTHER" id="PTHR46268">
    <property type="entry name" value="STRESS RESPONSE PROTEIN NHAX"/>
    <property type="match status" value="1"/>
</dbReference>
<dbReference type="EMBL" id="JBHSDJ010000003">
    <property type="protein sequence ID" value="MFC4245882.1"/>
    <property type="molecule type" value="Genomic_DNA"/>
</dbReference>
<dbReference type="Pfam" id="PF00582">
    <property type="entry name" value="Usp"/>
    <property type="match status" value="2"/>
</dbReference>
<dbReference type="PRINTS" id="PR01438">
    <property type="entry name" value="UNVRSLSTRESS"/>
</dbReference>
<dbReference type="RefSeq" id="WP_246968484.1">
    <property type="nucleotide sequence ID" value="NZ_CP095397.1"/>
</dbReference>
<feature type="domain" description="UspA" evidence="2">
    <location>
        <begin position="1"/>
        <end position="137"/>
    </location>
</feature>
<reference evidence="3 4" key="1">
    <citation type="journal article" date="2014" name="Int. J. Syst. Evol. Microbiol.">
        <title>Complete genome sequence of Corynebacterium casei LMG S-19264T (=DSM 44701T), isolated from a smear-ripened cheese.</title>
        <authorList>
            <consortium name="US DOE Joint Genome Institute (JGI-PGF)"/>
            <person name="Walter F."/>
            <person name="Albersmeier A."/>
            <person name="Kalinowski J."/>
            <person name="Ruckert C."/>
        </authorList>
    </citation>
    <scope>NUCLEOTIDE SEQUENCE [LARGE SCALE GENOMIC DNA]</scope>
    <source>
        <strain evidence="3 4">IBRC-M 10912</strain>
    </source>
</reference>
<accession>A0ABD5NUZ0</accession>
<dbReference type="AlphaFoldDB" id="A0ABD5NUZ0"/>
<dbReference type="Gene3D" id="3.40.50.620">
    <property type="entry name" value="HUPs"/>
    <property type="match status" value="2"/>
</dbReference>
<gene>
    <name evidence="3" type="ORF">ACFOZ7_02495</name>
</gene>
<dbReference type="GeneID" id="71855160"/>
<comment type="similarity">
    <text evidence="1">Belongs to the universal stress protein A family.</text>
</comment>
<name>A0ABD5NUZ0_9EURY</name>
<organism evidence="3 4">
    <name type="scientific">Natribaculum luteum</name>
    <dbReference type="NCBI Taxonomy" id="1586232"/>
    <lineage>
        <taxon>Archaea</taxon>
        <taxon>Methanobacteriati</taxon>
        <taxon>Methanobacteriota</taxon>
        <taxon>Stenosarchaea group</taxon>
        <taxon>Halobacteria</taxon>
        <taxon>Halobacteriales</taxon>
        <taxon>Natrialbaceae</taxon>
        <taxon>Natribaculum</taxon>
    </lineage>
</organism>
<sequence length="291" mass="31084">MYDRILVPTDGSETADLAVDHALEVASRHDAECHVLYVADTNEPSLVRIEGSVRDVLESEGEEIVTAAVERARERGVSVRDDVVQGHPAEAICEYATAYEIDLVVMGAHSGDPGQHRLGSVTEQVIRSADVPVLTVREPGALPSYETVLLPTDGSDVAASALEVAVEVADRNDATLHVVSVVDTTGIGFDVLTSPAEAIEATRTVVDDAAERAREEGEGVDVVTAVERGSPWREIGTYVDDHDVDLVVMGTHGRGGIERYLLGSVTEKVVRTSPVPVVTVRSGDRNLESDQ</sequence>
<dbReference type="Proteomes" id="UP001595821">
    <property type="component" value="Unassembled WGS sequence"/>
</dbReference>
<dbReference type="InterPro" id="IPR014729">
    <property type="entry name" value="Rossmann-like_a/b/a_fold"/>
</dbReference>
<evidence type="ECO:0000256" key="1">
    <source>
        <dbReference type="ARBA" id="ARBA00008791"/>
    </source>
</evidence>
<comment type="caution">
    <text evidence="3">The sequence shown here is derived from an EMBL/GenBank/DDBJ whole genome shotgun (WGS) entry which is preliminary data.</text>
</comment>
<dbReference type="CDD" id="cd00293">
    <property type="entry name" value="USP-like"/>
    <property type="match status" value="2"/>
</dbReference>
<dbReference type="InterPro" id="IPR006015">
    <property type="entry name" value="Universal_stress_UspA"/>
</dbReference>
<proteinExistence type="inferred from homology"/>
<evidence type="ECO:0000313" key="4">
    <source>
        <dbReference type="Proteomes" id="UP001595821"/>
    </source>
</evidence>
<dbReference type="PANTHER" id="PTHR46268:SF6">
    <property type="entry name" value="UNIVERSAL STRESS PROTEIN UP12"/>
    <property type="match status" value="1"/>
</dbReference>